<sequence length="437" mass="49783">MADRPIVNMGPIWTCLLLICTRLSYALEVDLMQPTIPYPVESFEGSFYGGGRFRLIHSSTPSITLVKYGNLTIFNNMSGMNNALDVYVQEYRRGIGLIVSVIDVDRTTNEFGHIRHFEIVDDQLILINRARKLDFVSGPISLVIDLKSTQLNPLVIKTTNGTNIQYRLTKHCNAKMRDSISRIRGRNDVFLISPILNIDWLYQTPGSPQSLISSHSVKVDVDVVLQHFTLWIKHNGYVGNYTLSLPPVVNGMFKAQHILDPSYRNVRMTPTGGARSTGHLEIDVSRFDNSSPEVIVVANLRRGCWLYRQYCIVPFPYPEQVVRVTNSQVQTVIYESSDVLVTHVEVFDHVVHGWEYVVVNTMKVYDTDIKDEFHTVTVREVFKRMDGQGPNAYCDLSKLCRCPYVKMLYNISIWEQSCLNVDVHDFVDSDCKAVECS</sequence>
<evidence type="ECO:0000313" key="2">
    <source>
        <dbReference type="EMBL" id="EDO08125.1"/>
    </source>
</evidence>
<dbReference type="EMBL" id="AAXT01000001">
    <property type="protein sequence ID" value="EDO08125.1"/>
    <property type="molecule type" value="Genomic_DNA"/>
</dbReference>
<proteinExistence type="predicted"/>
<name>A7ANJ1_BABBO</name>
<dbReference type="VEuPathDB" id="PiroplasmaDB:BBOV_III005620"/>
<evidence type="ECO:0008006" key="4">
    <source>
        <dbReference type="Google" id="ProtNLM"/>
    </source>
</evidence>
<dbReference type="KEGG" id="bbo:BBOV_III005620"/>
<keyword evidence="3" id="KW-1185">Reference proteome</keyword>
<feature type="signal peptide" evidence="1">
    <location>
        <begin position="1"/>
        <end position="26"/>
    </location>
</feature>
<keyword evidence="1" id="KW-0732">Signal</keyword>
<gene>
    <name evidence="2" type="ORF">BBOV_III005620</name>
</gene>
<dbReference type="InParanoid" id="A7ANJ1"/>
<reference evidence="3" key="2">
    <citation type="journal article" date="2020" name="Data Brief">
        <title>Transcriptome dataset of Babesia bovis life stages within vertebrate and invertebrate hosts.</title>
        <authorList>
            <person name="Ueti M.W."/>
            <person name="Johnson W.C."/>
            <person name="Kappmeyer L.S."/>
            <person name="Herndon D.R."/>
            <person name="Mousel M.R."/>
            <person name="Reif K.E."/>
            <person name="Taus N.S."/>
            <person name="Ifeonu O.O."/>
            <person name="Silva J.C."/>
            <person name="Suarez C.E."/>
            <person name="Brayton K.A."/>
        </authorList>
    </citation>
    <scope>NUCLEOTIDE SEQUENCE [LARGE SCALE GENOMIC DNA]</scope>
</reference>
<protein>
    <recommendedName>
        <fullName evidence="4">Spherical body protein 2</fullName>
    </recommendedName>
</protein>
<evidence type="ECO:0000256" key="1">
    <source>
        <dbReference type="SAM" id="SignalP"/>
    </source>
</evidence>
<dbReference type="AlphaFoldDB" id="A7ANJ1"/>
<evidence type="ECO:0000313" key="3">
    <source>
        <dbReference type="Proteomes" id="UP000002173"/>
    </source>
</evidence>
<accession>A7ANJ1</accession>
<feature type="chain" id="PRO_5002704225" description="Spherical body protein 2" evidence="1">
    <location>
        <begin position="27"/>
        <end position="437"/>
    </location>
</feature>
<organism evidence="2 3">
    <name type="scientific">Babesia bovis</name>
    <dbReference type="NCBI Taxonomy" id="5865"/>
    <lineage>
        <taxon>Eukaryota</taxon>
        <taxon>Sar</taxon>
        <taxon>Alveolata</taxon>
        <taxon>Apicomplexa</taxon>
        <taxon>Aconoidasida</taxon>
        <taxon>Piroplasmida</taxon>
        <taxon>Babesiidae</taxon>
        <taxon>Babesia</taxon>
    </lineage>
</organism>
<dbReference type="RefSeq" id="XP_001611693.1">
    <property type="nucleotide sequence ID" value="XM_001611643.1"/>
</dbReference>
<dbReference type="GeneID" id="5479942"/>
<comment type="caution">
    <text evidence="2">The sequence shown here is derived from an EMBL/GenBank/DDBJ whole genome shotgun (WGS) entry which is preliminary data.</text>
</comment>
<dbReference type="OMA" id="HPNEGTI"/>
<dbReference type="Proteomes" id="UP000002173">
    <property type="component" value="Unassembled WGS sequence"/>
</dbReference>
<reference evidence="3" key="3">
    <citation type="journal article" date="2021" name="Int. J. Parasitol.">
        <title>Comparative analysis of gene expression between Babesia bovis blood stages and kinetes allowed by improved genome annotation.</title>
        <authorList>
            <person name="Ueti M.W."/>
            <person name="Johnson W.C."/>
            <person name="Kappmeyer L.S."/>
            <person name="Herndon D.R."/>
            <person name="Mousel M.R."/>
            <person name="Reif K.E."/>
            <person name="Taus N.S."/>
            <person name="Ifeonu O.O."/>
            <person name="Silva J.C."/>
            <person name="Suarez C.E."/>
            <person name="Brayton K.A."/>
        </authorList>
    </citation>
    <scope>NUCLEOTIDE SEQUENCE [LARGE SCALE GENOMIC DNA]</scope>
</reference>
<reference evidence="2 3" key="1">
    <citation type="journal article" date="2007" name="PLoS Pathog.">
        <title>Genome sequence of Babesia bovis and comparative analysis of apicomplexan hemoprotozoa.</title>
        <authorList>
            <person name="Brayton K.A."/>
            <person name="Lau A.O.T."/>
            <person name="Herndon D.R."/>
            <person name="Hannick L."/>
            <person name="Kappmeyer L.S."/>
            <person name="Berens S.J."/>
            <person name="Bidwell S.L."/>
            <person name="Brown W.C."/>
            <person name="Crabtree J."/>
            <person name="Fadrosh D."/>
            <person name="Feldblum T."/>
            <person name="Forberger H.A."/>
            <person name="Haas B.J."/>
            <person name="Howell J.M."/>
            <person name="Khouri H."/>
            <person name="Koo H."/>
            <person name="Mann D.J."/>
            <person name="Norimine J."/>
            <person name="Paulsen I.T."/>
            <person name="Radune D."/>
            <person name="Ren Q."/>
            <person name="Smith R.K. Jr."/>
            <person name="Suarez C.E."/>
            <person name="White O."/>
            <person name="Wortman J.R."/>
            <person name="Knowles D.P. Jr."/>
            <person name="McElwain T.F."/>
            <person name="Nene V.M."/>
        </authorList>
    </citation>
    <scope>NUCLEOTIDE SEQUENCE [LARGE SCALE GENOMIC DNA]</scope>
    <source>
        <strain evidence="2">T2Bo</strain>
    </source>
</reference>